<comment type="subcellular location">
    <subcellularLocation>
        <location evidence="1">Nucleus</location>
    </subcellularLocation>
</comment>
<accession>A0A6A5U5D1</accession>
<evidence type="ECO:0000256" key="1">
    <source>
        <dbReference type="ARBA" id="ARBA00004123"/>
    </source>
</evidence>
<dbReference type="GO" id="GO:0003677">
    <property type="term" value="F:DNA binding"/>
    <property type="evidence" value="ECO:0007669"/>
    <property type="project" value="UniProtKB-KW"/>
</dbReference>
<evidence type="ECO:0000256" key="3">
    <source>
        <dbReference type="ARBA" id="ARBA00022705"/>
    </source>
</evidence>
<comment type="similarity">
    <text evidence="2">Belongs to the ORC6 family.</text>
</comment>
<evidence type="ECO:0000256" key="6">
    <source>
        <dbReference type="SAM" id="MobiDB-lite"/>
    </source>
</evidence>
<evidence type="ECO:0000256" key="2">
    <source>
        <dbReference type="ARBA" id="ARBA00010840"/>
    </source>
</evidence>
<feature type="domain" description="ORC6 first cyclin-like" evidence="7">
    <location>
        <begin position="10"/>
        <end position="94"/>
    </location>
</feature>
<evidence type="ECO:0000313" key="9">
    <source>
        <dbReference type="Proteomes" id="UP000800035"/>
    </source>
</evidence>
<keyword evidence="4" id="KW-0238">DNA-binding</keyword>
<feature type="region of interest" description="Disordered" evidence="6">
    <location>
        <begin position="95"/>
        <end position="143"/>
    </location>
</feature>
<reference evidence="8" key="1">
    <citation type="journal article" date="2020" name="Stud. Mycol.">
        <title>101 Dothideomycetes genomes: a test case for predicting lifestyles and emergence of pathogens.</title>
        <authorList>
            <person name="Haridas S."/>
            <person name="Albert R."/>
            <person name="Binder M."/>
            <person name="Bloem J."/>
            <person name="Labutti K."/>
            <person name="Salamov A."/>
            <person name="Andreopoulos B."/>
            <person name="Baker S."/>
            <person name="Barry K."/>
            <person name="Bills G."/>
            <person name="Bluhm B."/>
            <person name="Cannon C."/>
            <person name="Castanera R."/>
            <person name="Culley D."/>
            <person name="Daum C."/>
            <person name="Ezra D."/>
            <person name="Gonzalez J."/>
            <person name="Henrissat B."/>
            <person name="Kuo A."/>
            <person name="Liang C."/>
            <person name="Lipzen A."/>
            <person name="Lutzoni F."/>
            <person name="Magnuson J."/>
            <person name="Mondo S."/>
            <person name="Nolan M."/>
            <person name="Ohm R."/>
            <person name="Pangilinan J."/>
            <person name="Park H.-J."/>
            <person name="Ramirez L."/>
            <person name="Alfaro M."/>
            <person name="Sun H."/>
            <person name="Tritt A."/>
            <person name="Yoshinaga Y."/>
            <person name="Zwiers L.-H."/>
            <person name="Turgeon B."/>
            <person name="Goodwin S."/>
            <person name="Spatafora J."/>
            <person name="Crous P."/>
            <person name="Grigoriev I."/>
        </authorList>
    </citation>
    <scope>NUCLEOTIDE SEQUENCE</scope>
    <source>
        <strain evidence="8">CBS 675.92</strain>
    </source>
</reference>
<dbReference type="Pfam" id="PF05460">
    <property type="entry name" value="ORC6"/>
    <property type="match status" value="1"/>
</dbReference>
<dbReference type="GO" id="GO:0005664">
    <property type="term" value="C:nuclear origin of replication recognition complex"/>
    <property type="evidence" value="ECO:0007669"/>
    <property type="project" value="InterPro"/>
</dbReference>
<keyword evidence="3" id="KW-0235">DNA replication</keyword>
<dbReference type="OrthoDB" id="5367324at2759"/>
<evidence type="ECO:0000256" key="4">
    <source>
        <dbReference type="ARBA" id="ARBA00023125"/>
    </source>
</evidence>
<dbReference type="Proteomes" id="UP000800035">
    <property type="component" value="Unassembled WGS sequence"/>
</dbReference>
<keyword evidence="9" id="KW-1185">Reference proteome</keyword>
<feature type="compositionally biased region" description="Low complexity" evidence="6">
    <location>
        <begin position="304"/>
        <end position="314"/>
    </location>
</feature>
<name>A0A6A5U5D1_9PLEO</name>
<dbReference type="InterPro" id="IPR008721">
    <property type="entry name" value="ORC6_cyclin_first"/>
</dbReference>
<protein>
    <recommendedName>
        <fullName evidence="7">ORC6 first cyclin-like domain-containing protein</fullName>
    </recommendedName>
</protein>
<dbReference type="EMBL" id="ML976992">
    <property type="protein sequence ID" value="KAF1956327.1"/>
    <property type="molecule type" value="Genomic_DNA"/>
</dbReference>
<feature type="compositionally biased region" description="Polar residues" evidence="6">
    <location>
        <begin position="105"/>
        <end position="123"/>
    </location>
</feature>
<evidence type="ECO:0000313" key="8">
    <source>
        <dbReference type="EMBL" id="KAF1956327.1"/>
    </source>
</evidence>
<keyword evidence="5" id="KW-0539">Nucleus</keyword>
<gene>
    <name evidence="8" type="ORF">CC80DRAFT_525802</name>
</gene>
<organism evidence="8 9">
    <name type="scientific">Byssothecium circinans</name>
    <dbReference type="NCBI Taxonomy" id="147558"/>
    <lineage>
        <taxon>Eukaryota</taxon>
        <taxon>Fungi</taxon>
        <taxon>Dikarya</taxon>
        <taxon>Ascomycota</taxon>
        <taxon>Pezizomycotina</taxon>
        <taxon>Dothideomycetes</taxon>
        <taxon>Pleosporomycetidae</taxon>
        <taxon>Pleosporales</taxon>
        <taxon>Massarineae</taxon>
        <taxon>Massarinaceae</taxon>
        <taxon>Byssothecium</taxon>
    </lineage>
</organism>
<evidence type="ECO:0000256" key="5">
    <source>
        <dbReference type="ARBA" id="ARBA00023242"/>
    </source>
</evidence>
<feature type="region of interest" description="Disordered" evidence="6">
    <location>
        <begin position="293"/>
        <end position="314"/>
    </location>
</feature>
<sequence length="362" mass="39649">MSRATIEQSLNSLVPTLNGALPAELVEIALSLLTQSRSVGNSLKPDEEIARPYACAHLACDRLKKRLNLPSLTPHPPCPPRIYKKLYKYLESTLPAAAPREPQTPRKNATTSAPLSGRTTPRTPMSARKTPRSARKEEHTTQDAPDWVMPSIRAAVKALSYPNAAPHIYTGVISILPLLARMSAAAAETPSKRPRRATAVQTSSAEVSDARTLGLTAVLLFYVLSRMTEEDITPQQYVEWREKAITAMLSSSLDKGVSEEEVEAEIESLMPMAQEEGWLQMEWFSNITQPGDGEGMEGVETTNGGSRASSSKSKGLNVGGSDYIGLGTMMQDATDYLGARQREEYREWKSSIMARIEEIEAS</sequence>
<dbReference type="GO" id="GO:0006260">
    <property type="term" value="P:DNA replication"/>
    <property type="evidence" value="ECO:0007669"/>
    <property type="project" value="UniProtKB-KW"/>
</dbReference>
<dbReference type="AlphaFoldDB" id="A0A6A5U5D1"/>
<proteinExistence type="inferred from homology"/>
<evidence type="ECO:0000259" key="7">
    <source>
        <dbReference type="Pfam" id="PF05460"/>
    </source>
</evidence>